<dbReference type="Gene3D" id="3.90.1140.10">
    <property type="entry name" value="Cyclic phosphodiesterase"/>
    <property type="match status" value="1"/>
</dbReference>
<dbReference type="Pfam" id="PF13563">
    <property type="entry name" value="2_5_RNA_ligase2"/>
    <property type="match status" value="1"/>
</dbReference>
<dbReference type="PANTHER" id="PTHR40037">
    <property type="entry name" value="PHOSPHOESTERASE YJCG-RELATED"/>
    <property type="match status" value="1"/>
</dbReference>
<dbReference type="EMBL" id="JAMXIB010000004">
    <property type="protein sequence ID" value="MCO5724447.1"/>
    <property type="molecule type" value="Genomic_DNA"/>
</dbReference>
<dbReference type="RefSeq" id="WP_252740826.1">
    <property type="nucleotide sequence ID" value="NZ_JAMXIB010000004.1"/>
</dbReference>
<keyword evidence="2" id="KW-1185">Reference proteome</keyword>
<evidence type="ECO:0000313" key="1">
    <source>
        <dbReference type="EMBL" id="MCO5724447.1"/>
    </source>
</evidence>
<gene>
    <name evidence="1" type="ORF">NG653_06245</name>
</gene>
<dbReference type="GO" id="GO:0016874">
    <property type="term" value="F:ligase activity"/>
    <property type="evidence" value="ECO:0007669"/>
    <property type="project" value="UniProtKB-KW"/>
</dbReference>
<reference evidence="1 2" key="1">
    <citation type="submission" date="2022-06" db="EMBL/GenBank/DDBJ databases">
        <authorList>
            <person name="Xuan X."/>
        </authorList>
    </citation>
    <scope>NUCLEOTIDE SEQUENCE [LARGE SCALE GENOMIC DNA]</scope>
    <source>
        <strain evidence="1 2">2V75</strain>
    </source>
</reference>
<proteinExistence type="predicted"/>
<dbReference type="InterPro" id="IPR009097">
    <property type="entry name" value="Cyclic_Pdiesterase"/>
</dbReference>
<evidence type="ECO:0000313" key="2">
    <source>
        <dbReference type="Proteomes" id="UP001206312"/>
    </source>
</evidence>
<dbReference type="PANTHER" id="PTHR40037:SF1">
    <property type="entry name" value="PHOSPHOESTERASE SAOUHSC_00951-RELATED"/>
    <property type="match status" value="1"/>
</dbReference>
<name>A0ABT1AXS4_9FLAO</name>
<sequence length="193" mass="21960">MKNPTHDALLLIALLPEAPLRERIRALKEEMRLRFGAAHALKSPAHLTLQMPFRASSSERAGLVRHLEVFARREPGFEIQLSGFDAFPPRVIFIRVLDHEPIIGLHARLRTILLEEAGLAEETTTREIHPHVTIATRDLSETAFLKAWPEFQARGFEASFRVRSLFLLQHSGKSWEPFREFPFRGAEAPGNSI</sequence>
<dbReference type="InterPro" id="IPR050580">
    <property type="entry name" value="2H_phosphoesterase_YjcG-like"/>
</dbReference>
<organism evidence="1 2">
    <name type="scientific">Robiginitalea marina</name>
    <dbReference type="NCBI Taxonomy" id="2954105"/>
    <lineage>
        <taxon>Bacteria</taxon>
        <taxon>Pseudomonadati</taxon>
        <taxon>Bacteroidota</taxon>
        <taxon>Flavobacteriia</taxon>
        <taxon>Flavobacteriales</taxon>
        <taxon>Flavobacteriaceae</taxon>
        <taxon>Robiginitalea</taxon>
    </lineage>
</organism>
<protein>
    <submittedName>
        <fullName evidence="1">2'-5' RNA ligase family protein</fullName>
    </submittedName>
</protein>
<comment type="caution">
    <text evidence="1">The sequence shown here is derived from an EMBL/GenBank/DDBJ whole genome shotgun (WGS) entry which is preliminary data.</text>
</comment>
<keyword evidence="1" id="KW-0436">Ligase</keyword>
<accession>A0ABT1AXS4</accession>
<dbReference type="Proteomes" id="UP001206312">
    <property type="component" value="Unassembled WGS sequence"/>
</dbReference>
<dbReference type="SUPFAM" id="SSF55144">
    <property type="entry name" value="LigT-like"/>
    <property type="match status" value="1"/>
</dbReference>